<dbReference type="AlphaFoldDB" id="A0A074KRK5"/>
<evidence type="ECO:0000256" key="8">
    <source>
        <dbReference type="ARBA" id="ARBA00051245"/>
    </source>
</evidence>
<comment type="caution">
    <text evidence="11">The sequence shown here is derived from an EMBL/GenBank/DDBJ whole genome shotgun (WGS) entry which is preliminary data.</text>
</comment>
<dbReference type="Gene3D" id="3.40.50.300">
    <property type="entry name" value="P-loop containing nucleotide triphosphate hydrolases"/>
    <property type="match status" value="1"/>
</dbReference>
<evidence type="ECO:0000256" key="4">
    <source>
        <dbReference type="ARBA" id="ARBA00022741"/>
    </source>
</evidence>
<comment type="similarity">
    <text evidence="1">Belongs to the CpsD/CapB family.</text>
</comment>
<proteinExistence type="inferred from homology"/>
<comment type="catalytic activity">
    <reaction evidence="8">
        <text>L-tyrosyl-[protein] + ATP = O-phospho-L-tyrosyl-[protein] + ADP + H(+)</text>
        <dbReference type="Rhea" id="RHEA:10596"/>
        <dbReference type="Rhea" id="RHEA-COMP:10136"/>
        <dbReference type="Rhea" id="RHEA-COMP:20101"/>
        <dbReference type="ChEBI" id="CHEBI:15378"/>
        <dbReference type="ChEBI" id="CHEBI:30616"/>
        <dbReference type="ChEBI" id="CHEBI:46858"/>
        <dbReference type="ChEBI" id="CHEBI:61978"/>
        <dbReference type="ChEBI" id="CHEBI:456216"/>
        <dbReference type="EC" id="2.7.10.2"/>
    </reaction>
</comment>
<evidence type="ECO:0000256" key="2">
    <source>
        <dbReference type="ARBA" id="ARBA00011903"/>
    </source>
</evidence>
<evidence type="ECO:0000256" key="1">
    <source>
        <dbReference type="ARBA" id="ARBA00007316"/>
    </source>
</evidence>
<evidence type="ECO:0000313" key="11">
    <source>
        <dbReference type="EMBL" id="KEO72571.1"/>
    </source>
</evidence>
<gene>
    <name evidence="11" type="ORF">EL17_17695</name>
</gene>
<dbReference type="EMBL" id="JMIH01000024">
    <property type="protein sequence ID" value="KEO72571.1"/>
    <property type="molecule type" value="Genomic_DNA"/>
</dbReference>
<keyword evidence="9" id="KW-0812">Transmembrane</keyword>
<evidence type="ECO:0000256" key="7">
    <source>
        <dbReference type="ARBA" id="ARBA00023137"/>
    </source>
</evidence>
<keyword evidence="7" id="KW-0829">Tyrosine-protein kinase</keyword>
<dbReference type="SUPFAM" id="SSF52540">
    <property type="entry name" value="P-loop containing nucleoside triphosphate hydrolases"/>
    <property type="match status" value="1"/>
</dbReference>
<keyword evidence="9" id="KW-0472">Membrane</keyword>
<evidence type="ECO:0000256" key="5">
    <source>
        <dbReference type="ARBA" id="ARBA00022777"/>
    </source>
</evidence>
<protein>
    <recommendedName>
        <fullName evidence="2">non-specific protein-tyrosine kinase</fullName>
        <ecNumber evidence="2">2.7.10.2</ecNumber>
    </recommendedName>
</protein>
<evidence type="ECO:0000256" key="6">
    <source>
        <dbReference type="ARBA" id="ARBA00022840"/>
    </source>
</evidence>
<dbReference type="eggNOG" id="COG3206">
    <property type="taxonomic scope" value="Bacteria"/>
</dbReference>
<dbReference type="InterPro" id="IPR025669">
    <property type="entry name" value="AAA_dom"/>
</dbReference>
<reference evidence="11 12" key="1">
    <citation type="submission" date="2014-04" db="EMBL/GenBank/DDBJ databases">
        <title>Characterization and application of a salt tolerant electro-active bacterium.</title>
        <authorList>
            <person name="Yang L."/>
            <person name="Wei S."/>
            <person name="Tay Q.X.M."/>
        </authorList>
    </citation>
    <scope>NUCLEOTIDE SEQUENCE [LARGE SCALE GENOMIC DNA]</scope>
    <source>
        <strain evidence="11 12">LY1</strain>
    </source>
</reference>
<dbReference type="InterPro" id="IPR005702">
    <property type="entry name" value="Wzc-like_C"/>
</dbReference>
<dbReference type="NCBIfam" id="TIGR01007">
    <property type="entry name" value="eps_fam"/>
    <property type="match status" value="1"/>
</dbReference>
<keyword evidence="6" id="KW-0067">ATP-binding</keyword>
<dbReference type="RefSeq" id="WP_035077219.1">
    <property type="nucleotide sequence ID" value="NZ_JMIH01000024.1"/>
</dbReference>
<dbReference type="GO" id="GO:0004715">
    <property type="term" value="F:non-membrane spanning protein tyrosine kinase activity"/>
    <property type="evidence" value="ECO:0007669"/>
    <property type="project" value="UniProtKB-EC"/>
</dbReference>
<evidence type="ECO:0000259" key="10">
    <source>
        <dbReference type="Pfam" id="PF13614"/>
    </source>
</evidence>
<keyword evidence="3" id="KW-0808">Transferase</keyword>
<keyword evidence="12" id="KW-1185">Reference proteome</keyword>
<dbReference type="CDD" id="cd05387">
    <property type="entry name" value="BY-kinase"/>
    <property type="match status" value="1"/>
</dbReference>
<dbReference type="STRING" id="1048983.EL17_17695"/>
<accession>A0A074KRK5</accession>
<dbReference type="PANTHER" id="PTHR32309:SF13">
    <property type="entry name" value="FERRIC ENTEROBACTIN TRANSPORT PROTEIN FEPE"/>
    <property type="match status" value="1"/>
</dbReference>
<dbReference type="eggNOG" id="COG0489">
    <property type="taxonomic scope" value="Bacteria"/>
</dbReference>
<name>A0A074KRK5_9BACT</name>
<sequence length="793" mass="88739">MSNNQNTNSNSNPFGDDSAGYDFKSLLQKLLAKWYLFIIFAGIGFAIAYAYNGVLYSRYKVESTILAADYGQAVGSVLFENLVPQKGTNLENEVGILSSYGLHRRTLANLDFHVNISEKNILGHVQDLYGKSPISLTLDINKPFVANKEMLLSVTDQGVEINASGKTYQIYNPVTNTYSSNTGELNVKLKEGPAQQTALGVITLNIIDPSFRGELNVTFKPTEELVKSYVGAVLYEVPANWSTILKLSMESTSKARATTYLNALMNQYLEEELLAANETAENIVHFIDSQLDGITDSLNFIENRLENYRTSNQIFNLSSEGASIYGRLADLEEQKAILEISLRYYETLAAYVNEERYEELMVPSLAGVSEPVLNQLVSRVLEQQGKLSSMRLSLTRANPELIRQEEAFRIMLRSLDENLRQLLINTRNQVRELDSRIGRINQEVNALPATERRLLSIQRKFTINEGIYNYLLQRRAESAISKAATRPQNNILDEPRVVGSVFPKKDNNLMIGVLVGFLLPGLFIFLKDFFRKNVESQSDVKRYLDLPVIGNVPKSKVYGDLAVYNFPKSHVTESYRSIRANFKYLFPDQSMKTIFVTSAQPQDGKTFTSINLASIFALSGKKTVLVGLDLRKPKLHTSFDYDNKVGLTSYLIGQKSFDEVVVKTEYDNLHLVLAGPIPPNPAELILTNKFKTFIASLKEQFDIVILDTPPVGVVSETLDIMGMSDVGLFVTRQNQTSLAALEASKEILGKTGFKSLYVVYNDSEDVKAGYAYGYYGDEIEDKSSKKATSPVKI</sequence>
<feature type="transmembrane region" description="Helical" evidence="9">
    <location>
        <begin position="34"/>
        <end position="51"/>
    </location>
</feature>
<dbReference type="Pfam" id="PF13614">
    <property type="entry name" value="AAA_31"/>
    <property type="match status" value="1"/>
</dbReference>
<dbReference type="Proteomes" id="UP000027821">
    <property type="component" value="Unassembled WGS sequence"/>
</dbReference>
<keyword evidence="9" id="KW-1133">Transmembrane helix</keyword>
<dbReference type="InterPro" id="IPR027417">
    <property type="entry name" value="P-loop_NTPase"/>
</dbReference>
<dbReference type="PANTHER" id="PTHR32309">
    <property type="entry name" value="TYROSINE-PROTEIN KINASE"/>
    <property type="match status" value="1"/>
</dbReference>
<keyword evidence="4" id="KW-0547">Nucleotide-binding</keyword>
<dbReference type="EC" id="2.7.10.2" evidence="2"/>
<keyword evidence="5" id="KW-0418">Kinase</keyword>
<organism evidence="11 12">
    <name type="scientific">Anditalea andensis</name>
    <dbReference type="NCBI Taxonomy" id="1048983"/>
    <lineage>
        <taxon>Bacteria</taxon>
        <taxon>Pseudomonadati</taxon>
        <taxon>Bacteroidota</taxon>
        <taxon>Cytophagia</taxon>
        <taxon>Cytophagales</taxon>
        <taxon>Cytophagaceae</taxon>
        <taxon>Anditalea</taxon>
    </lineage>
</organism>
<dbReference type="GO" id="GO:0005886">
    <property type="term" value="C:plasma membrane"/>
    <property type="evidence" value="ECO:0007669"/>
    <property type="project" value="TreeGrafter"/>
</dbReference>
<evidence type="ECO:0000256" key="9">
    <source>
        <dbReference type="SAM" id="Phobius"/>
    </source>
</evidence>
<evidence type="ECO:0000313" key="12">
    <source>
        <dbReference type="Proteomes" id="UP000027821"/>
    </source>
</evidence>
<dbReference type="OrthoDB" id="9794577at2"/>
<dbReference type="InterPro" id="IPR050445">
    <property type="entry name" value="Bact_polysacc_biosynth/exp"/>
</dbReference>
<evidence type="ECO:0000256" key="3">
    <source>
        <dbReference type="ARBA" id="ARBA00022679"/>
    </source>
</evidence>
<feature type="domain" description="AAA" evidence="10">
    <location>
        <begin position="592"/>
        <end position="738"/>
    </location>
</feature>
<dbReference type="GO" id="GO:0005524">
    <property type="term" value="F:ATP binding"/>
    <property type="evidence" value="ECO:0007669"/>
    <property type="project" value="UniProtKB-KW"/>
</dbReference>